<sequence>MLLGQVAKSEVSFQEVTPKYGYPGKCWDKELRKAFNPGDDWVKRGQCAEFSCNKFKENFYINKNGVVRKDKLKACLSSYKIILLYKLKRARNISRSDVACVSRHHKPFSNSEIVTVCMLDVAIDFFEQKDIIVTIPFCGIQSFSRSMGCIVKVNTTVEYPECCPIHYCPKSKSSRFEHTIKHIPQDLTGDSTEEENMLLFALVLEDEDNLGGEGGSSNPHSIPLRNLNSDSASYQVKPPEIAWGHHKEVPIEEHPRGRKENPLAPFRYRIAIAIDNVDDDEEDDLRDLAHARELNRPLGDELPISDLEDSDNDGGDADFVLSDHQSDSEQSEVSDSESTDEDGESVPRDVYRGKDTVPPVDYFRDKLVPSDHFELLRSTVSLGFWGRLKASAYVICLATGSCVAVGVVFLLNAHYVNHVFNQTHHEGNMIRFLASVTRSIVSGFPEQALKPTDSSNSPSVSRTRQSVLPSGLEVEGRCATEFIAEPSDTHCSPPNLTILSPPRNNLHSLKLVQEVVAAIPNDNHSDSLYI</sequence>
<evidence type="ECO:0000256" key="2">
    <source>
        <dbReference type="SAM" id="Phobius"/>
    </source>
</evidence>
<feature type="region of interest" description="Disordered" evidence="1">
    <location>
        <begin position="447"/>
        <end position="468"/>
    </location>
</feature>
<proteinExistence type="predicted"/>
<gene>
    <name evidence="3" type="ORF">TSIB3V08_LOCUS5651</name>
</gene>
<dbReference type="AlphaFoldDB" id="A0A7R9AX98"/>
<feature type="compositionally biased region" description="Acidic residues" evidence="1">
    <location>
        <begin position="306"/>
        <end position="316"/>
    </location>
</feature>
<feature type="compositionally biased region" description="Polar residues" evidence="1">
    <location>
        <begin position="452"/>
        <end position="468"/>
    </location>
</feature>
<feature type="transmembrane region" description="Helical" evidence="2">
    <location>
        <begin position="390"/>
        <end position="411"/>
    </location>
</feature>
<evidence type="ECO:0000256" key="1">
    <source>
        <dbReference type="SAM" id="MobiDB-lite"/>
    </source>
</evidence>
<accession>A0A7R9AX98</accession>
<keyword evidence="2" id="KW-0472">Membrane</keyword>
<protein>
    <submittedName>
        <fullName evidence="3">Uncharacterized protein</fullName>
    </submittedName>
</protein>
<feature type="region of interest" description="Disordered" evidence="1">
    <location>
        <begin position="299"/>
        <end position="353"/>
    </location>
</feature>
<keyword evidence="2" id="KW-0812">Transmembrane</keyword>
<keyword evidence="2" id="KW-1133">Transmembrane helix</keyword>
<evidence type="ECO:0000313" key="3">
    <source>
        <dbReference type="EMBL" id="CAD7261518.1"/>
    </source>
</evidence>
<organism evidence="3">
    <name type="scientific">Timema shepardi</name>
    <name type="common">Walking stick</name>
    <dbReference type="NCBI Taxonomy" id="629360"/>
    <lineage>
        <taxon>Eukaryota</taxon>
        <taxon>Metazoa</taxon>
        <taxon>Ecdysozoa</taxon>
        <taxon>Arthropoda</taxon>
        <taxon>Hexapoda</taxon>
        <taxon>Insecta</taxon>
        <taxon>Pterygota</taxon>
        <taxon>Neoptera</taxon>
        <taxon>Polyneoptera</taxon>
        <taxon>Phasmatodea</taxon>
        <taxon>Timematodea</taxon>
        <taxon>Timematoidea</taxon>
        <taxon>Timematidae</taxon>
        <taxon>Timema</taxon>
    </lineage>
</organism>
<feature type="compositionally biased region" description="Acidic residues" evidence="1">
    <location>
        <begin position="329"/>
        <end position="344"/>
    </location>
</feature>
<name>A0A7R9AX98_TIMSH</name>
<dbReference type="EMBL" id="OC002240">
    <property type="protein sequence ID" value="CAD7261518.1"/>
    <property type="molecule type" value="Genomic_DNA"/>
</dbReference>
<reference evidence="3" key="1">
    <citation type="submission" date="2020-11" db="EMBL/GenBank/DDBJ databases">
        <authorList>
            <person name="Tran Van P."/>
        </authorList>
    </citation>
    <scope>NUCLEOTIDE SEQUENCE</scope>
</reference>
<feature type="region of interest" description="Disordered" evidence="1">
    <location>
        <begin position="210"/>
        <end position="231"/>
    </location>
</feature>